<protein>
    <submittedName>
        <fullName evidence="4">28390_t:CDS:1</fullName>
    </submittedName>
</protein>
<dbReference type="Proteomes" id="UP000789901">
    <property type="component" value="Unassembled WGS sequence"/>
</dbReference>
<dbReference type="PANTHER" id="PTHR11820">
    <property type="entry name" value="ACYLPYRUVASE"/>
    <property type="match status" value="1"/>
</dbReference>
<dbReference type="EMBL" id="CAJVQB010000311">
    <property type="protein sequence ID" value="CAG8481355.1"/>
    <property type="molecule type" value="Genomic_DNA"/>
</dbReference>
<reference evidence="4 5" key="1">
    <citation type="submission" date="2021-06" db="EMBL/GenBank/DDBJ databases">
        <authorList>
            <person name="Kallberg Y."/>
            <person name="Tangrot J."/>
            <person name="Rosling A."/>
        </authorList>
    </citation>
    <scope>NUCLEOTIDE SEQUENCE [LARGE SCALE GENOMIC DNA]</scope>
    <source>
        <strain evidence="4 5">120-4 pot B 10/14</strain>
    </source>
</reference>
<keyword evidence="5" id="KW-1185">Reference proteome</keyword>
<comment type="caution">
    <text evidence="4">The sequence shown here is derived from an EMBL/GenBank/DDBJ whole genome shotgun (WGS) entry which is preliminary data.</text>
</comment>
<dbReference type="SUPFAM" id="SSF56529">
    <property type="entry name" value="FAH"/>
    <property type="match status" value="1"/>
</dbReference>
<proteinExistence type="inferred from homology"/>
<evidence type="ECO:0000313" key="4">
    <source>
        <dbReference type="EMBL" id="CAG8481355.1"/>
    </source>
</evidence>
<evidence type="ECO:0000259" key="3">
    <source>
        <dbReference type="Pfam" id="PF01557"/>
    </source>
</evidence>
<feature type="domain" description="Fumarylacetoacetase-like C-terminal" evidence="3">
    <location>
        <begin position="19"/>
        <end position="174"/>
    </location>
</feature>
<evidence type="ECO:0000313" key="5">
    <source>
        <dbReference type="Proteomes" id="UP000789901"/>
    </source>
</evidence>
<keyword evidence="2" id="KW-0479">Metal-binding</keyword>
<evidence type="ECO:0000256" key="2">
    <source>
        <dbReference type="ARBA" id="ARBA00022723"/>
    </source>
</evidence>
<dbReference type="InterPro" id="IPR036663">
    <property type="entry name" value="Fumarylacetoacetase_C_sf"/>
</dbReference>
<gene>
    <name evidence="4" type="ORF">GMARGA_LOCUS1254</name>
</gene>
<accession>A0ABM8VYU4</accession>
<dbReference type="Gene3D" id="3.90.850.10">
    <property type="entry name" value="Fumarylacetoacetase-like, C-terminal domain"/>
    <property type="match status" value="1"/>
</dbReference>
<name>A0ABM8VYU4_GIGMA</name>
<evidence type="ECO:0000256" key="1">
    <source>
        <dbReference type="ARBA" id="ARBA00010211"/>
    </source>
</evidence>
<sequence length="200" mass="21792">MNNFTSIGKKIVAIGRNFSTVPKSPFFFLKPTSSYLLQGGSVELPKGSEVHHEVELGVVIGKNGYALGIDLTARDLQNEVIKKGLPWSAAKGFDTFTPIGDFIPKDLIKDPSNVNLWLKVNGQMKQNGSTKDMVFKIPTLIEHISSIMRLEKGDLILTGTPSGVGPIFAGDVMIAGLNVGDKTLSQIEFPVLQRNRLNKL</sequence>
<dbReference type="InterPro" id="IPR011234">
    <property type="entry name" value="Fumarylacetoacetase-like_C"/>
</dbReference>
<comment type="similarity">
    <text evidence="1">Belongs to the FAH family.</text>
</comment>
<dbReference type="PANTHER" id="PTHR11820:SF7">
    <property type="entry name" value="ACYLPYRUVASE FAHD1, MITOCHONDRIAL"/>
    <property type="match status" value="1"/>
</dbReference>
<organism evidence="4 5">
    <name type="scientific">Gigaspora margarita</name>
    <dbReference type="NCBI Taxonomy" id="4874"/>
    <lineage>
        <taxon>Eukaryota</taxon>
        <taxon>Fungi</taxon>
        <taxon>Fungi incertae sedis</taxon>
        <taxon>Mucoromycota</taxon>
        <taxon>Glomeromycotina</taxon>
        <taxon>Glomeromycetes</taxon>
        <taxon>Diversisporales</taxon>
        <taxon>Gigasporaceae</taxon>
        <taxon>Gigaspora</taxon>
    </lineage>
</organism>
<dbReference type="Pfam" id="PF01557">
    <property type="entry name" value="FAA_hydrolase"/>
    <property type="match status" value="1"/>
</dbReference>